<comment type="caution">
    <text evidence="1">The sequence shown here is derived from an EMBL/GenBank/DDBJ whole genome shotgun (WGS) entry which is preliminary data.</text>
</comment>
<gene>
    <name evidence="1" type="ORF">JANAI62_17370</name>
</gene>
<dbReference type="EMBL" id="BPFH01000003">
    <property type="protein sequence ID" value="GIT95114.1"/>
    <property type="molecule type" value="Genomic_DNA"/>
</dbReference>
<accession>A0ABQ4NLM6</accession>
<evidence type="ECO:0000313" key="1">
    <source>
        <dbReference type="EMBL" id="GIT95114.1"/>
    </source>
</evidence>
<protein>
    <recommendedName>
        <fullName evidence="3">Sulfotransferase domain-containing protein</fullName>
    </recommendedName>
</protein>
<organism evidence="1 2">
    <name type="scientific">Jannaschia pagri</name>
    <dbReference type="NCBI Taxonomy" id="2829797"/>
    <lineage>
        <taxon>Bacteria</taxon>
        <taxon>Pseudomonadati</taxon>
        <taxon>Pseudomonadota</taxon>
        <taxon>Alphaproteobacteria</taxon>
        <taxon>Rhodobacterales</taxon>
        <taxon>Roseobacteraceae</taxon>
        <taxon>Jannaschia</taxon>
    </lineage>
</organism>
<dbReference type="SUPFAM" id="SSF52540">
    <property type="entry name" value="P-loop containing nucleoside triphosphate hydrolases"/>
    <property type="match status" value="1"/>
</dbReference>
<evidence type="ECO:0000313" key="2">
    <source>
        <dbReference type="Proteomes" id="UP000786693"/>
    </source>
</evidence>
<reference evidence="1 2" key="1">
    <citation type="submission" date="2021-05" db="EMBL/GenBank/DDBJ databases">
        <title>Bacteria Genome sequencing.</title>
        <authorList>
            <person name="Takabe Y."/>
            <person name="Nakajima Y."/>
            <person name="Suzuki S."/>
            <person name="Shiozaki T."/>
        </authorList>
    </citation>
    <scope>NUCLEOTIDE SEQUENCE [LARGE SCALE GENOMIC DNA]</scope>
    <source>
        <strain evidence="1 2">AI_62</strain>
    </source>
</reference>
<keyword evidence="2" id="KW-1185">Reference proteome</keyword>
<dbReference type="Proteomes" id="UP000786693">
    <property type="component" value="Unassembled WGS sequence"/>
</dbReference>
<proteinExistence type="predicted"/>
<sequence length="266" mass="30239">MSDLIAPRVFCIGTHHKTGTLWMRSVFRKLAAWMKVGERVVYPSVTGKVIPDRERMFLFSWSSTFRSAILDLPEVRILHVIRDPRDVLLSGYRYHQHAPQRGEDFLHQPRADLDGQTYQQHLNALPTEVDKMLFEMGEKHAKTLDEMLAWDYGRPNAIEVRYEDLIADVTCDGFREHLRNLGLTEPEVSRGGDIFWGNALFGGLAKPEDRVARVAAHVASGQAAQWRTKMPRPVAEAYAEAHGDALVALGYETHPSDWVEEVRHAA</sequence>
<dbReference type="InterPro" id="IPR027417">
    <property type="entry name" value="P-loop_NTPase"/>
</dbReference>
<evidence type="ECO:0008006" key="3">
    <source>
        <dbReference type="Google" id="ProtNLM"/>
    </source>
</evidence>
<dbReference type="RefSeq" id="WP_220748629.1">
    <property type="nucleotide sequence ID" value="NZ_BPFH01000003.1"/>
</dbReference>
<dbReference type="Gene3D" id="3.40.50.300">
    <property type="entry name" value="P-loop containing nucleotide triphosphate hydrolases"/>
    <property type="match status" value="1"/>
</dbReference>
<name>A0ABQ4NLM6_9RHOB</name>